<evidence type="ECO:0000256" key="1">
    <source>
        <dbReference type="SAM" id="MobiDB-lite"/>
    </source>
</evidence>
<dbReference type="EMBL" id="CP136897">
    <property type="protein sequence ID" value="WOL16338.1"/>
    <property type="molecule type" value="Genomic_DNA"/>
</dbReference>
<sequence length="118" mass="13230">MKKRTVRPSVAPDRGLRRGRSASHSGCHGWNEEGEVAPPRCNQVFAGKKERRRPLLLDSADARSMQSQRPDQIRRDGTTAYLKPLLLSRLVADCCGCYSQIVHCRGHQAASKYGRKEV</sequence>
<dbReference type="Proteomes" id="UP001327560">
    <property type="component" value="Chromosome 8"/>
</dbReference>
<reference evidence="2 3" key="1">
    <citation type="submission" date="2023-10" db="EMBL/GenBank/DDBJ databases">
        <title>Chromosome-scale genome assembly provides insights into flower coloration mechanisms of Canna indica.</title>
        <authorList>
            <person name="Li C."/>
        </authorList>
    </citation>
    <scope>NUCLEOTIDE SEQUENCE [LARGE SCALE GENOMIC DNA]</scope>
    <source>
        <tissue evidence="2">Flower</tissue>
    </source>
</reference>
<evidence type="ECO:0000313" key="2">
    <source>
        <dbReference type="EMBL" id="WOL16338.1"/>
    </source>
</evidence>
<gene>
    <name evidence="2" type="ORF">Cni_G25125</name>
</gene>
<dbReference type="AlphaFoldDB" id="A0AAQ3KWI4"/>
<accession>A0AAQ3KWI4</accession>
<proteinExistence type="predicted"/>
<evidence type="ECO:0000313" key="3">
    <source>
        <dbReference type="Proteomes" id="UP001327560"/>
    </source>
</evidence>
<protein>
    <submittedName>
        <fullName evidence="2">Uncharacterized protein</fullName>
    </submittedName>
</protein>
<keyword evidence="3" id="KW-1185">Reference proteome</keyword>
<organism evidence="2 3">
    <name type="scientific">Canna indica</name>
    <name type="common">Indian-shot</name>
    <dbReference type="NCBI Taxonomy" id="4628"/>
    <lineage>
        <taxon>Eukaryota</taxon>
        <taxon>Viridiplantae</taxon>
        <taxon>Streptophyta</taxon>
        <taxon>Embryophyta</taxon>
        <taxon>Tracheophyta</taxon>
        <taxon>Spermatophyta</taxon>
        <taxon>Magnoliopsida</taxon>
        <taxon>Liliopsida</taxon>
        <taxon>Zingiberales</taxon>
        <taxon>Cannaceae</taxon>
        <taxon>Canna</taxon>
    </lineage>
</organism>
<name>A0AAQ3KWI4_9LILI</name>
<feature type="region of interest" description="Disordered" evidence="1">
    <location>
        <begin position="1"/>
        <end position="76"/>
    </location>
</feature>